<sequence length="113" mass="11905">MAATLSFTLLFPIKTATGETLSSMSITRLKRRDLGNAQQHARGDEALIEDHLVSKMLGITLEDLAEFDIADSKRASELFREMVGGGDLATVLGRSASSGAQDAAVGDPKAVNG</sequence>
<accession>A0A2A3M3Q0</accession>
<proteinExistence type="predicted"/>
<dbReference type="EMBL" id="NTME01000013">
    <property type="protein sequence ID" value="PBJ94750.1"/>
    <property type="molecule type" value="Genomic_DNA"/>
</dbReference>
<gene>
    <name evidence="1" type="ORF">CMV24_14940</name>
</gene>
<evidence type="ECO:0000313" key="2">
    <source>
        <dbReference type="Proteomes" id="UP000218102"/>
    </source>
</evidence>
<dbReference type="AlphaFoldDB" id="A0A2A3M3Q0"/>
<dbReference type="RefSeq" id="WP_096010163.1">
    <property type="nucleotide sequence ID" value="NZ_NTME01000013.1"/>
</dbReference>
<dbReference type="InterPro" id="IPR019289">
    <property type="entry name" value="Phage_tail_E/E"/>
</dbReference>
<comment type="caution">
    <text evidence="1">The sequence shown here is derived from an EMBL/GenBank/DDBJ whole genome shotgun (WGS) entry which is preliminary data.</text>
</comment>
<reference evidence="1 2" key="1">
    <citation type="submission" date="2017-09" db="EMBL/GenBank/DDBJ databases">
        <authorList>
            <person name="Ehlers B."/>
            <person name="Leendertz F.H."/>
        </authorList>
    </citation>
    <scope>NUCLEOTIDE SEQUENCE [LARGE SCALE GENOMIC DNA]</scope>
    <source>
        <strain evidence="1 2">DJ-1</strain>
    </source>
</reference>
<protein>
    <recommendedName>
        <fullName evidence="3">Phage tail assembly protein</fullName>
    </recommendedName>
</protein>
<dbReference type="Pfam" id="PF10109">
    <property type="entry name" value="Phage_TAC_7"/>
    <property type="match status" value="1"/>
</dbReference>
<organism evidence="1 2">
    <name type="scientific">Pseudomonas plecoglossicida</name>
    <dbReference type="NCBI Taxonomy" id="70775"/>
    <lineage>
        <taxon>Bacteria</taxon>
        <taxon>Pseudomonadati</taxon>
        <taxon>Pseudomonadota</taxon>
        <taxon>Gammaproteobacteria</taxon>
        <taxon>Pseudomonadales</taxon>
        <taxon>Pseudomonadaceae</taxon>
        <taxon>Pseudomonas</taxon>
    </lineage>
</organism>
<name>A0A2A3M3Q0_PSEDL</name>
<evidence type="ECO:0008006" key="3">
    <source>
        <dbReference type="Google" id="ProtNLM"/>
    </source>
</evidence>
<dbReference type="Proteomes" id="UP000218102">
    <property type="component" value="Unassembled WGS sequence"/>
</dbReference>
<evidence type="ECO:0000313" key="1">
    <source>
        <dbReference type="EMBL" id="PBJ94750.1"/>
    </source>
</evidence>